<proteinExistence type="predicted"/>
<sequence>IRVFVIKLRSKCLFVPELLFVFRNQQLIFAQMFDNREKIILDLVTFDDIKINYCLARDLQVIFTIDPSVSASTRDWIGVYQAGWNSFESCLTFQWGIGRHYKNACRTRSLTFKARDLAKAKCGTHYQFVYVSRYLEILGVSQYFQFSNVETPVRRPVSAMRSKSADSVSPFSCKLTLPDRVNNVFTSCGKCEGLFELKEVAKSCKETSFSLAAKVTNLEQSVSNLENLPRTPLVRFWNEESERARFETFISKVYLTPKPDCSGEKSVLADDDSGRAGVLKHLLSAMDDIITKANEVKSCLLKWNEGGNEGLIDPNASGILPIPETSEEHVTSEEQLICESKPEKLEN</sequence>
<reference evidence="2" key="1">
    <citation type="journal article" date="2014" name="PLoS ONE">
        <title>Transcriptome-Based Identification of ABC Transporters in the Western Tarnished Plant Bug Lygus hesperus.</title>
        <authorList>
            <person name="Hull J.J."/>
            <person name="Chaney K."/>
            <person name="Geib S.M."/>
            <person name="Fabrick J.A."/>
            <person name="Brent C.S."/>
            <person name="Walsh D."/>
            <person name="Lavine L.C."/>
        </authorList>
    </citation>
    <scope>NUCLEOTIDE SEQUENCE</scope>
</reference>
<evidence type="ECO:0000313" key="2">
    <source>
        <dbReference type="EMBL" id="JAF98795.1"/>
    </source>
</evidence>
<feature type="domain" description="SKICH" evidence="1">
    <location>
        <begin position="44"/>
        <end position="146"/>
    </location>
</feature>
<dbReference type="AlphaFoldDB" id="A0A0A9VUA7"/>
<dbReference type="EMBL" id="GBHO01044808">
    <property type="protein sequence ID" value="JAF98795.1"/>
    <property type="molecule type" value="Transcribed_RNA"/>
</dbReference>
<evidence type="ECO:0000259" key="1">
    <source>
        <dbReference type="Pfam" id="PF17751"/>
    </source>
</evidence>
<accession>A0A0A9VUA7</accession>
<dbReference type="Pfam" id="PF17751">
    <property type="entry name" value="SKICH"/>
    <property type="match status" value="1"/>
</dbReference>
<protein>
    <recommendedName>
        <fullName evidence="1">SKICH domain-containing protein</fullName>
    </recommendedName>
</protein>
<organism evidence="2">
    <name type="scientific">Lygus hesperus</name>
    <name type="common">Western plant bug</name>
    <dbReference type="NCBI Taxonomy" id="30085"/>
    <lineage>
        <taxon>Eukaryota</taxon>
        <taxon>Metazoa</taxon>
        <taxon>Ecdysozoa</taxon>
        <taxon>Arthropoda</taxon>
        <taxon>Hexapoda</taxon>
        <taxon>Insecta</taxon>
        <taxon>Pterygota</taxon>
        <taxon>Neoptera</taxon>
        <taxon>Paraneoptera</taxon>
        <taxon>Hemiptera</taxon>
        <taxon>Heteroptera</taxon>
        <taxon>Panheteroptera</taxon>
        <taxon>Cimicomorpha</taxon>
        <taxon>Miridae</taxon>
        <taxon>Mirini</taxon>
        <taxon>Lygus</taxon>
    </lineage>
</organism>
<gene>
    <name evidence="3" type="ORF">CM83_69075</name>
    <name evidence="2" type="ORF">CM83_69086</name>
</gene>
<dbReference type="Gene3D" id="2.60.40.2840">
    <property type="match status" value="1"/>
</dbReference>
<reference evidence="2" key="2">
    <citation type="submission" date="2014-07" db="EMBL/GenBank/DDBJ databases">
        <authorList>
            <person name="Hull J."/>
        </authorList>
    </citation>
    <scope>NUCLEOTIDE SEQUENCE</scope>
</reference>
<evidence type="ECO:0000313" key="3">
    <source>
        <dbReference type="EMBL" id="JAF98799.1"/>
    </source>
</evidence>
<feature type="non-terminal residue" evidence="2">
    <location>
        <position position="1"/>
    </location>
</feature>
<dbReference type="InterPro" id="IPR041611">
    <property type="entry name" value="SKICH"/>
</dbReference>
<dbReference type="EMBL" id="GBHO01044804">
    <property type="protein sequence ID" value="JAF98799.1"/>
    <property type="molecule type" value="Transcribed_RNA"/>
</dbReference>
<name>A0A0A9VUA7_LYGHE</name>